<reference evidence="1 3" key="1">
    <citation type="journal article" date="2014" name="BMC Genomics">
        <title>Genome sequence of Anopheles sinensis provides insight into genetics basis of mosquito competence for malaria parasites.</title>
        <authorList>
            <person name="Zhou D."/>
            <person name="Zhang D."/>
            <person name="Ding G."/>
            <person name="Shi L."/>
            <person name="Hou Q."/>
            <person name="Ye Y."/>
            <person name="Xu Y."/>
            <person name="Zhou H."/>
            <person name="Xiong C."/>
            <person name="Li S."/>
            <person name="Yu J."/>
            <person name="Hong S."/>
            <person name="Yu X."/>
            <person name="Zou P."/>
            <person name="Chen C."/>
            <person name="Chang X."/>
            <person name="Wang W."/>
            <person name="Lv Y."/>
            <person name="Sun Y."/>
            <person name="Ma L."/>
            <person name="Shen B."/>
            <person name="Zhu C."/>
        </authorList>
    </citation>
    <scope>NUCLEOTIDE SEQUENCE [LARGE SCALE GENOMIC DNA]</scope>
</reference>
<dbReference type="Proteomes" id="UP000030765">
    <property type="component" value="Unassembled WGS sequence"/>
</dbReference>
<organism evidence="1">
    <name type="scientific">Anopheles sinensis</name>
    <name type="common">Mosquito</name>
    <dbReference type="NCBI Taxonomy" id="74873"/>
    <lineage>
        <taxon>Eukaryota</taxon>
        <taxon>Metazoa</taxon>
        <taxon>Ecdysozoa</taxon>
        <taxon>Arthropoda</taxon>
        <taxon>Hexapoda</taxon>
        <taxon>Insecta</taxon>
        <taxon>Pterygota</taxon>
        <taxon>Neoptera</taxon>
        <taxon>Endopterygota</taxon>
        <taxon>Diptera</taxon>
        <taxon>Nematocera</taxon>
        <taxon>Culicoidea</taxon>
        <taxon>Culicidae</taxon>
        <taxon>Anophelinae</taxon>
        <taxon>Anopheles</taxon>
    </lineage>
</organism>
<dbReference type="VEuPathDB" id="VectorBase:ASIC005714"/>
<protein>
    <submittedName>
        <fullName evidence="1 2">Uncharacterized protein</fullName>
    </submittedName>
</protein>
<accession>A0A084VK65</accession>
<dbReference type="AlphaFoldDB" id="A0A084VK65"/>
<sequence length="52" mass="5950">MRAGLADDSGKVQHVVECVAEKEEGGKARDRQVRIADREMMGYERMRERNGQ</sequence>
<evidence type="ECO:0000313" key="3">
    <source>
        <dbReference type="Proteomes" id="UP000030765"/>
    </source>
</evidence>
<dbReference type="EMBL" id="ATLV01014116">
    <property type="status" value="NOT_ANNOTATED_CDS"/>
    <property type="molecule type" value="Genomic_DNA"/>
</dbReference>
<evidence type="ECO:0000313" key="2">
    <source>
        <dbReference type="EnsemblMetazoa" id="ASIC005714-PA"/>
    </source>
</evidence>
<evidence type="ECO:0000313" key="1">
    <source>
        <dbReference type="EMBL" id="KFB38359.1"/>
    </source>
</evidence>
<gene>
    <name evidence="1" type="ORF">ZHAS_00005714</name>
</gene>
<dbReference type="EnsemblMetazoa" id="ASIC005714-RA">
    <property type="protein sequence ID" value="ASIC005714-PA"/>
    <property type="gene ID" value="ASIC005714"/>
</dbReference>
<reference evidence="2" key="2">
    <citation type="submission" date="2020-05" db="UniProtKB">
        <authorList>
            <consortium name="EnsemblMetazoa"/>
        </authorList>
    </citation>
    <scope>IDENTIFICATION</scope>
</reference>
<proteinExistence type="predicted"/>
<keyword evidence="3" id="KW-1185">Reference proteome</keyword>
<dbReference type="EMBL" id="KE524943">
    <property type="protein sequence ID" value="KFB38359.1"/>
    <property type="molecule type" value="Genomic_DNA"/>
</dbReference>
<name>A0A084VK65_ANOSI</name>